<evidence type="ECO:0000256" key="1">
    <source>
        <dbReference type="SAM" id="MobiDB-lite"/>
    </source>
</evidence>
<accession>A0A1I1GX34</accession>
<dbReference type="RefSeq" id="WP_091121780.1">
    <property type="nucleotide sequence ID" value="NZ_FOLB01000004.1"/>
</dbReference>
<dbReference type="Proteomes" id="UP000198832">
    <property type="component" value="Unassembled WGS sequence"/>
</dbReference>
<feature type="chain" id="PRO_5011761403" evidence="2">
    <location>
        <begin position="32"/>
        <end position="223"/>
    </location>
</feature>
<feature type="region of interest" description="Disordered" evidence="1">
    <location>
        <begin position="203"/>
        <end position="223"/>
    </location>
</feature>
<keyword evidence="4" id="KW-0378">Hydrolase</keyword>
<dbReference type="PROSITE" id="PS51257">
    <property type="entry name" value="PROKAR_LIPOPROTEIN"/>
    <property type="match status" value="1"/>
</dbReference>
<evidence type="ECO:0000259" key="3">
    <source>
        <dbReference type="Pfam" id="PF02557"/>
    </source>
</evidence>
<keyword evidence="2" id="KW-0732">Signal</keyword>
<organism evidence="4 5">
    <name type="scientific">Nocardioides terrae</name>
    <dbReference type="NCBI Taxonomy" id="574651"/>
    <lineage>
        <taxon>Bacteria</taxon>
        <taxon>Bacillati</taxon>
        <taxon>Actinomycetota</taxon>
        <taxon>Actinomycetes</taxon>
        <taxon>Propionibacteriales</taxon>
        <taxon>Nocardioidaceae</taxon>
        <taxon>Nocardioides</taxon>
    </lineage>
</organism>
<evidence type="ECO:0000313" key="5">
    <source>
        <dbReference type="Proteomes" id="UP000198832"/>
    </source>
</evidence>
<evidence type="ECO:0000313" key="4">
    <source>
        <dbReference type="EMBL" id="SFC15852.1"/>
    </source>
</evidence>
<name>A0A1I1GX34_9ACTN</name>
<dbReference type="SUPFAM" id="SSF55166">
    <property type="entry name" value="Hedgehog/DD-peptidase"/>
    <property type="match status" value="1"/>
</dbReference>
<dbReference type="PANTHER" id="PTHR34385:SF1">
    <property type="entry name" value="PEPTIDOGLYCAN L-ALANYL-D-GLUTAMATE ENDOPEPTIDASE CWLK"/>
    <property type="match status" value="1"/>
</dbReference>
<dbReference type="GO" id="GO:0006508">
    <property type="term" value="P:proteolysis"/>
    <property type="evidence" value="ECO:0007669"/>
    <property type="project" value="InterPro"/>
</dbReference>
<gene>
    <name evidence="4" type="ORF">SAMN04487968_10494</name>
</gene>
<dbReference type="Gene3D" id="3.30.1380.10">
    <property type="match status" value="1"/>
</dbReference>
<dbReference type="InterPro" id="IPR052179">
    <property type="entry name" value="DD-CPase-like"/>
</dbReference>
<feature type="domain" description="D-alanyl-D-alanine carboxypeptidase-like core" evidence="3">
    <location>
        <begin position="96"/>
        <end position="198"/>
    </location>
</feature>
<dbReference type="InterPro" id="IPR003709">
    <property type="entry name" value="VanY-like_core_dom"/>
</dbReference>
<dbReference type="GO" id="GO:0004180">
    <property type="term" value="F:carboxypeptidase activity"/>
    <property type="evidence" value="ECO:0007669"/>
    <property type="project" value="UniProtKB-KW"/>
</dbReference>
<reference evidence="4 5" key="1">
    <citation type="submission" date="2016-10" db="EMBL/GenBank/DDBJ databases">
        <authorList>
            <person name="de Groot N.N."/>
        </authorList>
    </citation>
    <scope>NUCLEOTIDE SEQUENCE [LARGE SCALE GENOMIC DNA]</scope>
    <source>
        <strain evidence="4 5">CGMCC 1.7056</strain>
    </source>
</reference>
<protein>
    <submittedName>
        <fullName evidence="4">D-alanyl-D-alanine carboxypeptidase</fullName>
    </submittedName>
</protein>
<dbReference type="CDD" id="cd14846">
    <property type="entry name" value="Peptidase_M15_like"/>
    <property type="match status" value="1"/>
</dbReference>
<dbReference type="OrthoDB" id="3293184at2"/>
<evidence type="ECO:0000256" key="2">
    <source>
        <dbReference type="SAM" id="SignalP"/>
    </source>
</evidence>
<keyword evidence="4" id="KW-0121">Carboxypeptidase</keyword>
<keyword evidence="5" id="KW-1185">Reference proteome</keyword>
<proteinExistence type="predicted"/>
<feature type="signal peptide" evidence="2">
    <location>
        <begin position="1"/>
        <end position="31"/>
    </location>
</feature>
<dbReference type="PANTHER" id="PTHR34385">
    <property type="entry name" value="D-ALANYL-D-ALANINE CARBOXYPEPTIDASE"/>
    <property type="match status" value="1"/>
</dbReference>
<dbReference type="InterPro" id="IPR009045">
    <property type="entry name" value="Zn_M74/Hedgehog-like"/>
</dbReference>
<dbReference type="AlphaFoldDB" id="A0A1I1GX34"/>
<keyword evidence="4" id="KW-0645">Protease</keyword>
<sequence>MTSRRPAPRATRRTRTTVPVLATVAAFVALAACGSAIHSSGREATPIVTGTSAQRVIPGDPPGRLHDSRLHRLGTADGKVPDVVSVFDDDYPAVTKLDPALLAALREAAEDAGTDGVTFNVNSGWRSDRYQEQLFDQAVSEYGSEAKASQWVARPGTSVHEAGQAVDLGPDDADEWLSRHGATYGLCQTYRNEPWHYELRPDAVDDGCPAPYADPTQDPRMRP</sequence>
<dbReference type="EMBL" id="FOLB01000004">
    <property type="protein sequence ID" value="SFC15852.1"/>
    <property type="molecule type" value="Genomic_DNA"/>
</dbReference>
<dbReference type="Pfam" id="PF02557">
    <property type="entry name" value="VanY"/>
    <property type="match status" value="1"/>
</dbReference>
<dbReference type="STRING" id="574651.SAMN04487968_10494"/>